<keyword evidence="2" id="KW-1185">Reference proteome</keyword>
<dbReference type="GO" id="GO:0016491">
    <property type="term" value="F:oxidoreductase activity"/>
    <property type="evidence" value="ECO:0007669"/>
    <property type="project" value="UniProtKB-KW"/>
</dbReference>
<keyword evidence="1" id="KW-0560">Oxidoreductase</keyword>
<evidence type="ECO:0000313" key="2">
    <source>
        <dbReference type="Proteomes" id="UP001172082"/>
    </source>
</evidence>
<dbReference type="EC" id="1.-.-.-" evidence="1"/>
<protein>
    <submittedName>
        <fullName evidence="1">Gluconate 2-dehydrogenase subunit 3 family protein</fullName>
        <ecNumber evidence="1">1.-.-.-</ecNumber>
    </submittedName>
</protein>
<proteinExistence type="predicted"/>
<accession>A0ABT8KPS0</accession>
<dbReference type="InterPro" id="IPR027056">
    <property type="entry name" value="Gluconate_2DH_su3"/>
</dbReference>
<name>A0ABT8KPS0_9BACT</name>
<dbReference type="PROSITE" id="PS51257">
    <property type="entry name" value="PROKAR_LIPOPROTEIN"/>
    <property type="match status" value="1"/>
</dbReference>
<dbReference type="RefSeq" id="WP_346752046.1">
    <property type="nucleotide sequence ID" value="NZ_JAUJEA010000003.1"/>
</dbReference>
<dbReference type="Pfam" id="PF13618">
    <property type="entry name" value="Gluconate_2-dh3"/>
    <property type="match status" value="1"/>
</dbReference>
<reference evidence="1" key="1">
    <citation type="submission" date="2023-06" db="EMBL/GenBank/DDBJ databases">
        <title>Genomic of Parafulvivirga corallium.</title>
        <authorList>
            <person name="Wang G."/>
        </authorList>
    </citation>
    <scope>NUCLEOTIDE SEQUENCE</scope>
    <source>
        <strain evidence="1">BMA10</strain>
    </source>
</reference>
<organism evidence="1 2">
    <name type="scientific">Splendidivirga corallicola</name>
    <dbReference type="NCBI Taxonomy" id="3051826"/>
    <lineage>
        <taxon>Bacteria</taxon>
        <taxon>Pseudomonadati</taxon>
        <taxon>Bacteroidota</taxon>
        <taxon>Cytophagia</taxon>
        <taxon>Cytophagales</taxon>
        <taxon>Splendidivirgaceae</taxon>
        <taxon>Splendidivirga</taxon>
    </lineage>
</organism>
<dbReference type="Proteomes" id="UP001172082">
    <property type="component" value="Unassembled WGS sequence"/>
</dbReference>
<dbReference type="EMBL" id="JAUJEA010000003">
    <property type="protein sequence ID" value="MDN5202022.1"/>
    <property type="molecule type" value="Genomic_DNA"/>
</dbReference>
<evidence type="ECO:0000313" key="1">
    <source>
        <dbReference type="EMBL" id="MDN5202022.1"/>
    </source>
</evidence>
<gene>
    <name evidence="1" type="ORF">QQ008_11630</name>
</gene>
<comment type="caution">
    <text evidence="1">The sequence shown here is derived from an EMBL/GenBank/DDBJ whole genome shotgun (WGS) entry which is preliminary data.</text>
</comment>
<sequence length="221" mass="25358">MNKKIMDNKKYKISRRDSLRYITLASMSTGMFLSCNPEEKQTEVEEHGHEHPETAEGFANLSEEDLQLLNEKFFTDHELETVRVLGNIVIPADDRSGNAEDAGVPMFIEFMMLDQPMLQIPMRGGLKWLDLQALNRFDAEFINCTPEQQIEIVEDIAYPEVAKPEMSQGVAFFNRFRDFVATGFWTSQMGIEDIQYLGNKPTIWEGPPKEWLDKLGVSDIT</sequence>